<evidence type="ECO:0000313" key="3">
    <source>
        <dbReference type="EMBL" id="GBF43751.1"/>
    </source>
</evidence>
<sequence length="137" mass="15519">MCKTIKQKVKFKASPETIYEYISDSKKLTNLTGEIAIIGQKVGSSFSIMKGKVTGIIVDFLPAKRMVQAWRRLDFPEGIFSMASFTLRETPDCGTELILTHRGVPKELIPEVEQDWKGNFWDKIHKEIQSKKSIPGS</sequence>
<evidence type="ECO:0000256" key="1">
    <source>
        <dbReference type="ARBA" id="ARBA00006817"/>
    </source>
</evidence>
<dbReference type="SUPFAM" id="SSF55961">
    <property type="entry name" value="Bet v1-like"/>
    <property type="match status" value="1"/>
</dbReference>
<protein>
    <recommendedName>
        <fullName evidence="2">Activator of Hsp90 ATPase homologue 1/2-like C-terminal domain-containing protein</fullName>
    </recommendedName>
</protein>
<reference evidence="4" key="1">
    <citation type="journal article" date="2019" name="Microbiol. Immunol.">
        <title>Molecular and phenotypic characterization of Leptospira johnsonii sp. nov., Leptospira ellinghausenii sp. nov. and Leptospira ryugenii sp. nov. isolated from soil and water in Japan.</title>
        <authorList>
            <person name="Masuzawa T."/>
            <person name="Saito M."/>
            <person name="Nakao R."/>
            <person name="Nikaido Y."/>
            <person name="Matsumoto M."/>
            <person name="Ogawa M."/>
            <person name="Yokoyama M."/>
            <person name="Hidaka Y."/>
            <person name="Tomita J."/>
            <person name="Sakakibara K."/>
            <person name="Suzuki K."/>
            <person name="Yasuda S."/>
            <person name="Sato H."/>
            <person name="Yamaguchi M."/>
            <person name="Yoshida S.I."/>
            <person name="Koizumi N."/>
            <person name="Kawamura Y."/>
        </authorList>
    </citation>
    <scope>NUCLEOTIDE SEQUENCE [LARGE SCALE GENOMIC DNA]</scope>
    <source>
        <strain evidence="4">E18</strain>
    </source>
</reference>
<dbReference type="OrthoDB" id="337378at2"/>
<organism evidence="3 4">
    <name type="scientific">Leptospira ellinghausenii</name>
    <dbReference type="NCBI Taxonomy" id="1917822"/>
    <lineage>
        <taxon>Bacteria</taxon>
        <taxon>Pseudomonadati</taxon>
        <taxon>Spirochaetota</taxon>
        <taxon>Spirochaetia</taxon>
        <taxon>Leptospirales</taxon>
        <taxon>Leptospiraceae</taxon>
        <taxon>Leptospira</taxon>
    </lineage>
</organism>
<gene>
    <name evidence="3" type="ORF">LPTSP2_30540</name>
</gene>
<dbReference type="AlphaFoldDB" id="A0A2P2DGJ2"/>
<dbReference type="InterPro" id="IPR023393">
    <property type="entry name" value="START-like_dom_sf"/>
</dbReference>
<accession>A0A2P2DGJ2</accession>
<name>A0A2P2DGJ2_9LEPT</name>
<proteinExistence type="inferred from homology"/>
<dbReference type="EMBL" id="BFAZ01000009">
    <property type="protein sequence ID" value="GBF43751.1"/>
    <property type="molecule type" value="Genomic_DNA"/>
</dbReference>
<comment type="similarity">
    <text evidence="1">Belongs to the AHA1 family.</text>
</comment>
<feature type="domain" description="Activator of Hsp90 ATPase homologue 1/2-like C-terminal" evidence="2">
    <location>
        <begin position="12"/>
        <end position="126"/>
    </location>
</feature>
<evidence type="ECO:0000313" key="4">
    <source>
        <dbReference type="Proteomes" id="UP000245206"/>
    </source>
</evidence>
<dbReference type="Pfam" id="PF08327">
    <property type="entry name" value="AHSA1"/>
    <property type="match status" value="1"/>
</dbReference>
<evidence type="ECO:0000259" key="2">
    <source>
        <dbReference type="Pfam" id="PF08327"/>
    </source>
</evidence>
<dbReference type="Proteomes" id="UP000245206">
    <property type="component" value="Unassembled WGS sequence"/>
</dbReference>
<dbReference type="InterPro" id="IPR013538">
    <property type="entry name" value="ASHA1/2-like_C"/>
</dbReference>
<dbReference type="Gene3D" id="3.30.530.20">
    <property type="match status" value="1"/>
</dbReference>
<dbReference type="RefSeq" id="WP_108960628.1">
    <property type="nucleotide sequence ID" value="NZ_BFAZ01000009.1"/>
</dbReference>
<keyword evidence="4" id="KW-1185">Reference proteome</keyword>
<comment type="caution">
    <text evidence="3">The sequence shown here is derived from an EMBL/GenBank/DDBJ whole genome shotgun (WGS) entry which is preliminary data.</text>
</comment>